<dbReference type="InterPro" id="IPR036915">
    <property type="entry name" value="Cyclin-like_sf"/>
</dbReference>
<dbReference type="Proteomes" id="UP000626109">
    <property type="component" value="Unassembled WGS sequence"/>
</dbReference>
<protein>
    <submittedName>
        <fullName evidence="1">Uncharacterized protein</fullName>
    </submittedName>
</protein>
<organism evidence="1 2">
    <name type="scientific">Polarella glacialis</name>
    <name type="common">Dinoflagellate</name>
    <dbReference type="NCBI Taxonomy" id="89957"/>
    <lineage>
        <taxon>Eukaryota</taxon>
        <taxon>Sar</taxon>
        <taxon>Alveolata</taxon>
        <taxon>Dinophyceae</taxon>
        <taxon>Suessiales</taxon>
        <taxon>Suessiaceae</taxon>
        <taxon>Polarella</taxon>
    </lineage>
</organism>
<dbReference type="EMBL" id="CAJNNW010029772">
    <property type="protein sequence ID" value="CAE8701459.1"/>
    <property type="molecule type" value="Genomic_DNA"/>
</dbReference>
<reference evidence="1" key="1">
    <citation type="submission" date="2021-02" db="EMBL/GenBank/DDBJ databases">
        <authorList>
            <person name="Dougan E. K."/>
            <person name="Rhodes N."/>
            <person name="Thang M."/>
            <person name="Chan C."/>
        </authorList>
    </citation>
    <scope>NUCLEOTIDE SEQUENCE</scope>
</reference>
<dbReference type="AlphaFoldDB" id="A0A813KKE5"/>
<sequence length="227" mass="25376">MAKIAQAMASEQELIIESKSWVMVQDDAITCEGSSSGSEDGLADETSGRQALIPLITDAIQDAWDELGVPTERLDHLKTLERDVLTPSLTLPAGAALGLAERDSILRAMSMVMQLKGMSLSEWFEACALLDSYCLKVPVRIELLPAICVSIVRIVRKLHTATCEDRSEWLPYTQQLTHWLAFLGYAIPEMTEQFLRRHEMGLLKELGWQVEIPSIEGWIKMATARFN</sequence>
<name>A0A813KKE5_POLGL</name>
<comment type="caution">
    <text evidence="1">The sequence shown here is derived from an EMBL/GenBank/DDBJ whole genome shotgun (WGS) entry which is preliminary data.</text>
</comment>
<evidence type="ECO:0000313" key="2">
    <source>
        <dbReference type="Proteomes" id="UP000626109"/>
    </source>
</evidence>
<dbReference type="SUPFAM" id="SSF47954">
    <property type="entry name" value="Cyclin-like"/>
    <property type="match status" value="1"/>
</dbReference>
<accession>A0A813KKE5</accession>
<gene>
    <name evidence="1" type="ORF">PGLA2088_LOCUS32020</name>
</gene>
<feature type="non-terminal residue" evidence="1">
    <location>
        <position position="227"/>
    </location>
</feature>
<evidence type="ECO:0000313" key="1">
    <source>
        <dbReference type="EMBL" id="CAE8701459.1"/>
    </source>
</evidence>
<proteinExistence type="predicted"/>